<dbReference type="PANTHER" id="PTHR13778">
    <property type="entry name" value="GLYCOSYLTRANSFERASE 8 DOMAIN-CONTAINING PROTEIN"/>
    <property type="match status" value="1"/>
</dbReference>
<evidence type="ECO:0000256" key="1">
    <source>
        <dbReference type="ARBA" id="ARBA00004606"/>
    </source>
</evidence>
<evidence type="ECO:0000256" key="2">
    <source>
        <dbReference type="ARBA" id="ARBA00004877"/>
    </source>
</evidence>
<dbReference type="EC" id="2.4.1.-" evidence="6"/>
<dbReference type="Pfam" id="PF01501">
    <property type="entry name" value="Glyco_transf_8"/>
    <property type="match status" value="1"/>
</dbReference>
<gene>
    <name evidence="7" type="ORF">LIER_02941</name>
</gene>
<dbReference type="InterPro" id="IPR050748">
    <property type="entry name" value="Glycosyltrans_8_dom-fam"/>
</dbReference>
<name>A0AAV3NS14_LITER</name>
<protein>
    <recommendedName>
        <fullName evidence="6">Hexosyltransferase</fullName>
        <ecNumber evidence="6">2.4.1.-</ecNumber>
    </recommendedName>
</protein>
<dbReference type="InterPro" id="IPR029044">
    <property type="entry name" value="Nucleotide-diphossugar_trans"/>
</dbReference>
<comment type="subcellular location">
    <subcellularLocation>
        <location evidence="1">Membrane</location>
        <topology evidence="1">Single-pass type II membrane protein</topology>
    </subcellularLocation>
</comment>
<evidence type="ECO:0000256" key="3">
    <source>
        <dbReference type="ARBA" id="ARBA00006351"/>
    </source>
</evidence>
<keyword evidence="5" id="KW-0808">Transferase</keyword>
<dbReference type="GO" id="GO:0005794">
    <property type="term" value="C:Golgi apparatus"/>
    <property type="evidence" value="ECO:0007669"/>
    <property type="project" value="TreeGrafter"/>
</dbReference>
<evidence type="ECO:0000256" key="6">
    <source>
        <dbReference type="RuleBase" id="RU362027"/>
    </source>
</evidence>
<keyword evidence="8" id="KW-1185">Reference proteome</keyword>
<organism evidence="7 8">
    <name type="scientific">Lithospermum erythrorhizon</name>
    <name type="common">Purple gromwell</name>
    <name type="synonym">Lithospermum officinale var. erythrorhizon</name>
    <dbReference type="NCBI Taxonomy" id="34254"/>
    <lineage>
        <taxon>Eukaryota</taxon>
        <taxon>Viridiplantae</taxon>
        <taxon>Streptophyta</taxon>
        <taxon>Embryophyta</taxon>
        <taxon>Tracheophyta</taxon>
        <taxon>Spermatophyta</taxon>
        <taxon>Magnoliopsida</taxon>
        <taxon>eudicotyledons</taxon>
        <taxon>Gunneridae</taxon>
        <taxon>Pentapetalae</taxon>
        <taxon>asterids</taxon>
        <taxon>lamiids</taxon>
        <taxon>Boraginales</taxon>
        <taxon>Boraginaceae</taxon>
        <taxon>Boraginoideae</taxon>
        <taxon>Lithospermeae</taxon>
        <taxon>Lithospermum</taxon>
    </lineage>
</organism>
<keyword evidence="4" id="KW-0328">Glycosyltransferase</keyword>
<dbReference type="GO" id="GO:0016020">
    <property type="term" value="C:membrane"/>
    <property type="evidence" value="ECO:0007669"/>
    <property type="project" value="UniProtKB-SubCell"/>
</dbReference>
<dbReference type="EMBL" id="BAABME010000338">
    <property type="protein sequence ID" value="GAA0141901.1"/>
    <property type="molecule type" value="Genomic_DNA"/>
</dbReference>
<proteinExistence type="inferred from homology"/>
<reference evidence="7 8" key="1">
    <citation type="submission" date="2024-01" db="EMBL/GenBank/DDBJ databases">
        <title>The complete chloroplast genome sequence of Lithospermum erythrorhizon: insights into the phylogenetic relationship among Boraginaceae species and the maternal lineages of purple gromwells.</title>
        <authorList>
            <person name="Okada T."/>
            <person name="Watanabe K."/>
        </authorList>
    </citation>
    <scope>NUCLEOTIDE SEQUENCE [LARGE SCALE GENOMIC DNA]</scope>
</reference>
<comment type="pathway">
    <text evidence="2">Glycan metabolism; pectin biosynthesis.</text>
</comment>
<dbReference type="InterPro" id="IPR002495">
    <property type="entry name" value="Glyco_trans_8"/>
</dbReference>
<accession>A0AAV3NS14</accession>
<comment type="similarity">
    <text evidence="3 6">Belongs to the glycosyltransferase 8 family.</text>
</comment>
<comment type="caution">
    <text evidence="7">The sequence shown here is derived from an EMBL/GenBank/DDBJ whole genome shotgun (WGS) entry which is preliminary data.</text>
</comment>
<dbReference type="AlphaFoldDB" id="A0AAV3NS14"/>
<dbReference type="GO" id="GO:0016757">
    <property type="term" value="F:glycosyltransferase activity"/>
    <property type="evidence" value="ECO:0007669"/>
    <property type="project" value="UniProtKB-KW"/>
</dbReference>
<evidence type="ECO:0000256" key="4">
    <source>
        <dbReference type="ARBA" id="ARBA00022676"/>
    </source>
</evidence>
<evidence type="ECO:0000313" key="7">
    <source>
        <dbReference type="EMBL" id="GAA0141901.1"/>
    </source>
</evidence>
<dbReference type="Proteomes" id="UP001454036">
    <property type="component" value="Unassembled WGS sequence"/>
</dbReference>
<evidence type="ECO:0000256" key="5">
    <source>
        <dbReference type="ARBA" id="ARBA00022679"/>
    </source>
</evidence>
<dbReference type="PANTHER" id="PTHR13778:SF57">
    <property type="entry name" value="GALACTURONOSYLTRANSFERASE-LIKE 10-RELATED"/>
    <property type="match status" value="1"/>
</dbReference>
<evidence type="ECO:0000313" key="8">
    <source>
        <dbReference type="Proteomes" id="UP001454036"/>
    </source>
</evidence>
<dbReference type="Gene3D" id="3.90.550.10">
    <property type="entry name" value="Spore Coat Polysaccharide Biosynthesis Protein SpsA, Chain A"/>
    <property type="match status" value="1"/>
</dbReference>
<sequence>MPCYFNAGVMVMDLVQWREGDYTNKIEKWMRIQKERRIYDLGSLPPFLLVFGGNIEAIDHKWNQHGLCGDNVVHSCRSLHPGPVSLLHWSRKGKPWVRLDEVQHCPVDRLHIRSAILDV</sequence>
<dbReference type="SUPFAM" id="SSF53448">
    <property type="entry name" value="Nucleotide-diphospho-sugar transferases"/>
    <property type="match status" value="1"/>
</dbReference>